<proteinExistence type="predicted"/>
<evidence type="ECO:0000313" key="2">
    <source>
        <dbReference type="Proteomes" id="UP001159363"/>
    </source>
</evidence>
<dbReference type="EMBL" id="JARBHB010000002">
    <property type="protein sequence ID" value="KAJ8892813.1"/>
    <property type="molecule type" value="Genomic_DNA"/>
</dbReference>
<sequence length="149" mass="16756">MLQIAEIIMYSSVTIQRTEIFFDLSVKLGRIPFITKTSRKVTTNARKNVSSAGGEKQMDSNLSIEGECISACFDMQAVLPTLSGDISQFDYKRRLSKYKFTIFNMGTGFGLCWHESQAKCDPNEIGSCLHIFLQRNSVGKPIVFYSDNC</sequence>
<gene>
    <name evidence="1" type="ORF">PR048_005394</name>
</gene>
<organism evidence="1 2">
    <name type="scientific">Dryococelus australis</name>
    <dbReference type="NCBI Taxonomy" id="614101"/>
    <lineage>
        <taxon>Eukaryota</taxon>
        <taxon>Metazoa</taxon>
        <taxon>Ecdysozoa</taxon>
        <taxon>Arthropoda</taxon>
        <taxon>Hexapoda</taxon>
        <taxon>Insecta</taxon>
        <taxon>Pterygota</taxon>
        <taxon>Neoptera</taxon>
        <taxon>Polyneoptera</taxon>
        <taxon>Phasmatodea</taxon>
        <taxon>Verophasmatodea</taxon>
        <taxon>Anareolatae</taxon>
        <taxon>Phasmatidae</taxon>
        <taxon>Eurycanthinae</taxon>
        <taxon>Dryococelus</taxon>
    </lineage>
</organism>
<protein>
    <submittedName>
        <fullName evidence="1">Uncharacterized protein</fullName>
    </submittedName>
</protein>
<keyword evidence="2" id="KW-1185">Reference proteome</keyword>
<dbReference type="Proteomes" id="UP001159363">
    <property type="component" value="Chromosome 2"/>
</dbReference>
<comment type="caution">
    <text evidence="1">The sequence shown here is derived from an EMBL/GenBank/DDBJ whole genome shotgun (WGS) entry which is preliminary data.</text>
</comment>
<evidence type="ECO:0000313" key="1">
    <source>
        <dbReference type="EMBL" id="KAJ8892813.1"/>
    </source>
</evidence>
<reference evidence="1 2" key="1">
    <citation type="submission" date="2023-02" db="EMBL/GenBank/DDBJ databases">
        <title>LHISI_Scaffold_Assembly.</title>
        <authorList>
            <person name="Stuart O.P."/>
            <person name="Cleave R."/>
            <person name="Magrath M.J.L."/>
            <person name="Mikheyev A.S."/>
        </authorList>
    </citation>
    <scope>NUCLEOTIDE SEQUENCE [LARGE SCALE GENOMIC DNA]</scope>
    <source>
        <strain evidence="1">Daus_M_001</strain>
        <tissue evidence="1">Leg muscle</tissue>
    </source>
</reference>
<accession>A0ABQ9I833</accession>
<name>A0ABQ9I833_9NEOP</name>